<accession>A0A3G8JJ03</accession>
<evidence type="ECO:0000313" key="6">
    <source>
        <dbReference type="EMBL" id="AZG44492.1"/>
    </source>
</evidence>
<comment type="subcellular location">
    <subcellularLocation>
        <location evidence="1">Cell envelope</location>
    </subcellularLocation>
</comment>
<gene>
    <name evidence="6" type="primary">yfiY_1</name>
    <name evidence="6" type="ORF">D7316_01078</name>
</gene>
<dbReference type="PROSITE" id="PS50983">
    <property type="entry name" value="FE_B12_PBP"/>
    <property type="match status" value="1"/>
</dbReference>
<sequence>MMFAHRFPRLIGFAVLLVLALVTAGCIQSDTTENAVYSDPSAEADLGLPDAPRVVALGWSDGEISLTLGVKPVAIYDWMSFGAESKGVGPWAADMFGTDSPTLISASSGGEFNYQQIKEFSPDLILNVRGKADSKVTDSLKQIAPVVTAPAGTPDYAVNWKVQTQLIANALGKSGEGDALIKQTTDVQDTIRSRHPDFAGKTFVWGAKYGEAYGAYLPGDARFDTFAELGFVQYPPVASLQAQGFFAAVPVEKVSSLNSQVAVFTTIGLPFSTLQNDPLINSLSVTRDGRAIELPETDPIVQAMAAGTPVSLEYALEQIEPRLAAATEKVS</sequence>
<keyword evidence="4" id="KW-0732">Signal</keyword>
<evidence type="ECO:0000313" key="7">
    <source>
        <dbReference type="Proteomes" id="UP000271469"/>
    </source>
</evidence>
<keyword evidence="7" id="KW-1185">Reference proteome</keyword>
<dbReference type="SUPFAM" id="SSF53807">
    <property type="entry name" value="Helical backbone' metal receptor"/>
    <property type="match status" value="1"/>
</dbReference>
<dbReference type="InterPro" id="IPR051313">
    <property type="entry name" value="Bact_iron-sidero_bind"/>
</dbReference>
<dbReference type="PANTHER" id="PTHR30532">
    <property type="entry name" value="IRON III DICITRATE-BINDING PERIPLASMIC PROTEIN"/>
    <property type="match status" value="1"/>
</dbReference>
<proteinExistence type="inferred from homology"/>
<dbReference type="PROSITE" id="PS51257">
    <property type="entry name" value="PROKAR_LIPOPROTEIN"/>
    <property type="match status" value="1"/>
</dbReference>
<keyword evidence="6" id="KW-0449">Lipoprotein</keyword>
<feature type="domain" description="Fe/B12 periplasmic-binding" evidence="5">
    <location>
        <begin position="53"/>
        <end position="327"/>
    </location>
</feature>
<keyword evidence="3" id="KW-0813">Transport</keyword>
<dbReference type="OrthoDB" id="1846031at2"/>
<dbReference type="AlphaFoldDB" id="A0A3G8JJ03"/>
<dbReference type="EMBL" id="CP033972">
    <property type="protein sequence ID" value="AZG44492.1"/>
    <property type="molecule type" value="Genomic_DNA"/>
</dbReference>
<evidence type="ECO:0000256" key="1">
    <source>
        <dbReference type="ARBA" id="ARBA00004196"/>
    </source>
</evidence>
<dbReference type="Proteomes" id="UP000271469">
    <property type="component" value="Chromosome"/>
</dbReference>
<dbReference type="InterPro" id="IPR002491">
    <property type="entry name" value="ABC_transptr_periplasmic_BD"/>
</dbReference>
<dbReference type="Pfam" id="PF01497">
    <property type="entry name" value="Peripla_BP_2"/>
    <property type="match status" value="1"/>
</dbReference>
<evidence type="ECO:0000256" key="4">
    <source>
        <dbReference type="ARBA" id="ARBA00022729"/>
    </source>
</evidence>
<organism evidence="6 7">
    <name type="scientific">Gordonia insulae</name>
    <dbReference type="NCBI Taxonomy" id="2420509"/>
    <lineage>
        <taxon>Bacteria</taxon>
        <taxon>Bacillati</taxon>
        <taxon>Actinomycetota</taxon>
        <taxon>Actinomycetes</taxon>
        <taxon>Mycobacteriales</taxon>
        <taxon>Gordoniaceae</taxon>
        <taxon>Gordonia</taxon>
    </lineage>
</organism>
<dbReference type="GO" id="GO:1901678">
    <property type="term" value="P:iron coordination entity transport"/>
    <property type="evidence" value="ECO:0007669"/>
    <property type="project" value="UniProtKB-ARBA"/>
</dbReference>
<dbReference type="RefSeq" id="WP_124707347.1">
    <property type="nucleotide sequence ID" value="NZ_CP033972.1"/>
</dbReference>
<protein>
    <submittedName>
        <fullName evidence="6">Putative siderophore-binding lipoprotein YfiY</fullName>
    </submittedName>
</protein>
<dbReference type="Gene3D" id="3.40.50.1980">
    <property type="entry name" value="Nitrogenase molybdenum iron protein domain"/>
    <property type="match status" value="2"/>
</dbReference>
<dbReference type="KEGG" id="gom:D7316_01078"/>
<dbReference type="GO" id="GO:0030288">
    <property type="term" value="C:outer membrane-bounded periplasmic space"/>
    <property type="evidence" value="ECO:0007669"/>
    <property type="project" value="TreeGrafter"/>
</dbReference>
<comment type="similarity">
    <text evidence="2">Belongs to the bacterial solute-binding protein 8 family.</text>
</comment>
<dbReference type="PANTHER" id="PTHR30532:SF24">
    <property type="entry name" value="FERRIC ENTEROBACTIN-BINDING PERIPLASMIC PROTEIN FEPB"/>
    <property type="match status" value="1"/>
</dbReference>
<name>A0A3G8JJ03_9ACTN</name>
<evidence type="ECO:0000256" key="3">
    <source>
        <dbReference type="ARBA" id="ARBA00022448"/>
    </source>
</evidence>
<evidence type="ECO:0000256" key="2">
    <source>
        <dbReference type="ARBA" id="ARBA00008814"/>
    </source>
</evidence>
<evidence type="ECO:0000259" key="5">
    <source>
        <dbReference type="PROSITE" id="PS50983"/>
    </source>
</evidence>
<reference evidence="6 7" key="1">
    <citation type="submission" date="2018-11" db="EMBL/GenBank/DDBJ databases">
        <title>Gordonia insulae sp. nov., isolated from an island soil.</title>
        <authorList>
            <person name="Kim Y.S."/>
            <person name="Kim S.B."/>
        </authorList>
    </citation>
    <scope>NUCLEOTIDE SEQUENCE [LARGE SCALE GENOMIC DNA]</scope>
    <source>
        <strain evidence="6 7">MMS17-SY073</strain>
    </source>
</reference>